<dbReference type="Gene3D" id="3.80.30.20">
    <property type="entry name" value="tm_1862 like domain"/>
    <property type="match status" value="1"/>
</dbReference>
<dbReference type="SFLD" id="SFLDS00029">
    <property type="entry name" value="Radical_SAM"/>
    <property type="match status" value="1"/>
</dbReference>
<evidence type="ECO:0000313" key="3">
    <source>
        <dbReference type="Proteomes" id="UP000473885"/>
    </source>
</evidence>
<comment type="caution">
    <text evidence="2">The sequence shown here is derived from an EMBL/GenBank/DDBJ whole genome shotgun (WGS) entry which is preliminary data.</text>
</comment>
<dbReference type="GO" id="GO:0005737">
    <property type="term" value="C:cytoplasm"/>
    <property type="evidence" value="ECO:0007669"/>
    <property type="project" value="TreeGrafter"/>
</dbReference>
<dbReference type="SFLD" id="SFLDF00310">
    <property type="entry name" value="oxygen-independent_coproporphy"/>
    <property type="match status" value="1"/>
</dbReference>
<dbReference type="SUPFAM" id="SSF102114">
    <property type="entry name" value="Radical SAM enzymes"/>
    <property type="match status" value="1"/>
</dbReference>
<proteinExistence type="predicted"/>
<dbReference type="InterPro" id="IPR007197">
    <property type="entry name" value="rSAM"/>
</dbReference>
<dbReference type="InterPro" id="IPR023995">
    <property type="entry name" value="HemZ"/>
</dbReference>
<dbReference type="SFLD" id="SFLDG01082">
    <property type="entry name" value="B12-binding_domain_containing"/>
    <property type="match status" value="1"/>
</dbReference>
<reference evidence="2 3" key="1">
    <citation type="submission" date="2019-04" db="EMBL/GenBank/DDBJ databases">
        <title>Genome sequencing of Clostridium botulinum Groups I-IV and Clostridium butyricum.</title>
        <authorList>
            <person name="Brunt J."/>
            <person name="Van Vliet A.H.M."/>
            <person name="Stringer S.C."/>
            <person name="Carter A.T."/>
            <person name="Peck M.W."/>
        </authorList>
    </citation>
    <scope>NUCLEOTIDE SEQUENCE [LARGE SCALE GENOMIC DNA]</scope>
    <source>
        <strain evidence="2 3">IFR 18/094</strain>
    </source>
</reference>
<gene>
    <name evidence="2" type="ORF">FDF74_00280</name>
</gene>
<dbReference type="InterPro" id="IPR006638">
    <property type="entry name" value="Elp3/MiaA/NifB-like_rSAM"/>
</dbReference>
<dbReference type="SFLD" id="SFLDG01065">
    <property type="entry name" value="anaerobic_coproporphyrinogen-I"/>
    <property type="match status" value="1"/>
</dbReference>
<dbReference type="InterPro" id="IPR023404">
    <property type="entry name" value="rSAM_horseshoe"/>
</dbReference>
<sequence>MNLRVNLNDMKYRYGIYQILNTYYNLWNITFEEENYDIKINIEDNFILIEDEEGKHIYDLKKDIEDITYNQWVKKTVFLYLKNKTHKTLPWGTLVGIRPSKIALDLINKNYNDKDIKRYFYNHYVAKEDKAKLCVDIANIENKIVNKEKDKISVYIDMPFCPTRCLYCSFTSNPISKCKKLVEPYLEALYYEMNKLSQYIKNKNLKIQCVYFGGGTPTSINNEQFHRTMKKIYENFIDNNNVEEFTVECGRPDSITESKLRSMKKYNVTRISINPQSMNEDTLKRIGRTHSPKDIQNIFNMARNLGFDNINMDLIVGLPGEGLDHIKRTCKEIKRINPDNITVHGMSIKRGSRLFERILNNEEFKVPSQEELNSMYAETIKLSKDLNMKPYYMYRQKNMLGNMENIGYAKEGKIGLYNIQMIEERQTIIALGADAVSKIIFLEENRIERCPNVKDVIEYTKRVEEMVERKVTLLNTLY</sequence>
<dbReference type="EMBL" id="SXDP01000001">
    <property type="protein sequence ID" value="NEZ45645.1"/>
    <property type="molecule type" value="Genomic_DNA"/>
</dbReference>
<dbReference type="RefSeq" id="WP_163248103.1">
    <property type="nucleotide sequence ID" value="NZ_SXDP01000001.1"/>
</dbReference>
<keyword evidence="3" id="KW-1185">Reference proteome</keyword>
<accession>A0A6M0R675</accession>
<dbReference type="InterPro" id="IPR034505">
    <property type="entry name" value="Coproporphyrinogen-III_oxidase"/>
</dbReference>
<feature type="domain" description="Radical SAM core" evidence="1">
    <location>
        <begin position="146"/>
        <end position="389"/>
    </location>
</feature>
<dbReference type="NCBIfam" id="NF006060">
    <property type="entry name" value="PRK08207.1-3"/>
    <property type="match status" value="1"/>
</dbReference>
<dbReference type="GO" id="GO:0003824">
    <property type="term" value="F:catalytic activity"/>
    <property type="evidence" value="ECO:0007669"/>
    <property type="project" value="InterPro"/>
</dbReference>
<dbReference type="Pfam" id="PF04055">
    <property type="entry name" value="Radical_SAM"/>
    <property type="match status" value="1"/>
</dbReference>
<dbReference type="PROSITE" id="PS51918">
    <property type="entry name" value="RADICAL_SAM"/>
    <property type="match status" value="1"/>
</dbReference>
<evidence type="ECO:0000259" key="1">
    <source>
        <dbReference type="PROSITE" id="PS51918"/>
    </source>
</evidence>
<dbReference type="SMART" id="SM00729">
    <property type="entry name" value="Elp3"/>
    <property type="match status" value="1"/>
</dbReference>
<organism evidence="2 3">
    <name type="scientific">Clostridium niameyense</name>
    <dbReference type="NCBI Taxonomy" id="1622073"/>
    <lineage>
        <taxon>Bacteria</taxon>
        <taxon>Bacillati</taxon>
        <taxon>Bacillota</taxon>
        <taxon>Clostridia</taxon>
        <taxon>Eubacteriales</taxon>
        <taxon>Clostridiaceae</taxon>
        <taxon>Clostridium</taxon>
    </lineage>
</organism>
<dbReference type="NCBIfam" id="TIGR03994">
    <property type="entry name" value="rSAM_HemZ"/>
    <property type="match status" value="1"/>
</dbReference>
<evidence type="ECO:0000313" key="2">
    <source>
        <dbReference type="EMBL" id="NEZ45645.1"/>
    </source>
</evidence>
<dbReference type="InterPro" id="IPR058240">
    <property type="entry name" value="rSAM_sf"/>
</dbReference>
<dbReference type="PANTHER" id="PTHR13932:SF1">
    <property type="entry name" value="OXYGEN-INDEPENDENT COPROPORPHYRINOGEN-III OXIDASE-LIKE PROTEIN HEMZ"/>
    <property type="match status" value="1"/>
</dbReference>
<dbReference type="PANTHER" id="PTHR13932">
    <property type="entry name" value="COPROPORPHYRINIGEN III OXIDASE"/>
    <property type="match status" value="1"/>
</dbReference>
<dbReference type="GO" id="GO:0006779">
    <property type="term" value="P:porphyrin-containing compound biosynthetic process"/>
    <property type="evidence" value="ECO:0007669"/>
    <property type="project" value="TreeGrafter"/>
</dbReference>
<name>A0A6M0R675_9CLOT</name>
<dbReference type="AlphaFoldDB" id="A0A6M0R675"/>
<protein>
    <submittedName>
        <fullName evidence="2">Coproporphyrinogen III oxidase</fullName>
    </submittedName>
</protein>
<dbReference type="Proteomes" id="UP000473885">
    <property type="component" value="Unassembled WGS sequence"/>
</dbReference>
<dbReference type="GO" id="GO:0051539">
    <property type="term" value="F:4 iron, 4 sulfur cluster binding"/>
    <property type="evidence" value="ECO:0007669"/>
    <property type="project" value="TreeGrafter"/>
</dbReference>
<dbReference type="CDD" id="cd01335">
    <property type="entry name" value="Radical_SAM"/>
    <property type="match status" value="1"/>
</dbReference>